<evidence type="ECO:0000256" key="1">
    <source>
        <dbReference type="ARBA" id="ARBA00023125"/>
    </source>
</evidence>
<dbReference type="NCBIfam" id="NF005851">
    <property type="entry name" value="PRK07772.1"/>
    <property type="match status" value="1"/>
</dbReference>
<proteinExistence type="inferred from homology"/>
<evidence type="ECO:0000256" key="3">
    <source>
        <dbReference type="RuleBase" id="RU000524"/>
    </source>
</evidence>
<evidence type="ECO:0000313" key="5">
    <source>
        <dbReference type="EMBL" id="MBL0746643.1"/>
    </source>
</evidence>
<comment type="caution">
    <text evidence="2">Lacks conserved residue(s) required for the propagation of feature annotation.</text>
</comment>
<dbReference type="HAMAP" id="MF_00984">
    <property type="entry name" value="SSB"/>
    <property type="match status" value="1"/>
</dbReference>
<feature type="compositionally biased region" description="Low complexity" evidence="4">
    <location>
        <begin position="169"/>
        <end position="180"/>
    </location>
</feature>
<dbReference type="CDD" id="cd04496">
    <property type="entry name" value="SSB_OBF"/>
    <property type="match status" value="1"/>
</dbReference>
<feature type="compositionally biased region" description="Polar residues" evidence="4">
    <location>
        <begin position="111"/>
        <end position="122"/>
    </location>
</feature>
<feature type="compositionally biased region" description="Gly residues" evidence="4">
    <location>
        <begin position="158"/>
        <end position="168"/>
    </location>
</feature>
<evidence type="ECO:0000256" key="2">
    <source>
        <dbReference type="HAMAP-Rule" id="MF_00984"/>
    </source>
</evidence>
<dbReference type="Proteomes" id="UP000636918">
    <property type="component" value="Unassembled WGS sequence"/>
</dbReference>
<name>A0ABS1L4N0_9ACTN</name>
<reference evidence="5 6" key="1">
    <citation type="submission" date="2021-01" db="EMBL/GenBank/DDBJ databases">
        <title>Genome seq and assembly of Nocardiodes sp. G10.</title>
        <authorList>
            <person name="Chhetri G."/>
        </authorList>
    </citation>
    <scope>NUCLEOTIDE SEQUENCE [LARGE SCALE GENOMIC DNA]</scope>
    <source>
        <strain evidence="5 6">G10</strain>
    </source>
</reference>
<dbReference type="InterPro" id="IPR000424">
    <property type="entry name" value="Primosome_PriB/ssb"/>
</dbReference>
<evidence type="ECO:0000256" key="4">
    <source>
        <dbReference type="SAM" id="MobiDB-lite"/>
    </source>
</evidence>
<dbReference type="Gene3D" id="2.40.50.140">
    <property type="entry name" value="Nucleic acid-binding proteins"/>
    <property type="match status" value="1"/>
</dbReference>
<organism evidence="5 6">
    <name type="scientific">Nocardioides baculatus</name>
    <dbReference type="NCBI Taxonomy" id="2801337"/>
    <lineage>
        <taxon>Bacteria</taxon>
        <taxon>Bacillati</taxon>
        <taxon>Actinomycetota</taxon>
        <taxon>Actinomycetes</taxon>
        <taxon>Propionibacteriales</taxon>
        <taxon>Nocardioidaceae</taxon>
        <taxon>Nocardioides</taxon>
    </lineage>
</organism>
<dbReference type="PROSITE" id="PS50935">
    <property type="entry name" value="SSB"/>
    <property type="match status" value="1"/>
</dbReference>
<keyword evidence="6" id="KW-1185">Reference proteome</keyword>
<comment type="subunit">
    <text evidence="2">Homotetramer.</text>
</comment>
<keyword evidence="1 2" id="KW-0238">DNA-binding</keyword>
<dbReference type="GO" id="GO:0003677">
    <property type="term" value="F:DNA binding"/>
    <property type="evidence" value="ECO:0007669"/>
    <property type="project" value="UniProtKB-KW"/>
</dbReference>
<dbReference type="Pfam" id="PF00436">
    <property type="entry name" value="SSB"/>
    <property type="match status" value="1"/>
</dbReference>
<comment type="caution">
    <text evidence="5">The sequence shown here is derived from an EMBL/GenBank/DDBJ whole genome shotgun (WGS) entry which is preliminary data.</text>
</comment>
<evidence type="ECO:0000313" key="6">
    <source>
        <dbReference type="Proteomes" id="UP000636918"/>
    </source>
</evidence>
<protein>
    <recommendedName>
        <fullName evidence="2 3">Single-stranded DNA-binding protein</fullName>
        <shortName evidence="2">SSB</shortName>
    </recommendedName>
</protein>
<dbReference type="PANTHER" id="PTHR10302">
    <property type="entry name" value="SINGLE-STRANDED DNA-BINDING PROTEIN"/>
    <property type="match status" value="1"/>
</dbReference>
<dbReference type="SUPFAM" id="SSF50249">
    <property type="entry name" value="Nucleic acid-binding proteins"/>
    <property type="match status" value="1"/>
</dbReference>
<feature type="region of interest" description="Disordered" evidence="4">
    <location>
        <begin position="111"/>
        <end position="202"/>
    </location>
</feature>
<dbReference type="PANTHER" id="PTHR10302:SF27">
    <property type="entry name" value="SINGLE-STRANDED DNA-BINDING PROTEIN"/>
    <property type="match status" value="1"/>
</dbReference>
<dbReference type="EMBL" id="JAERSG010000001">
    <property type="protein sequence ID" value="MBL0746643.1"/>
    <property type="molecule type" value="Genomic_DNA"/>
</dbReference>
<feature type="compositionally biased region" description="Gly residues" evidence="4">
    <location>
        <begin position="123"/>
        <end position="144"/>
    </location>
</feature>
<dbReference type="InterPro" id="IPR012340">
    <property type="entry name" value="NA-bd_OB-fold"/>
</dbReference>
<dbReference type="InterPro" id="IPR011344">
    <property type="entry name" value="ssDNA-bd"/>
</dbReference>
<dbReference type="RefSeq" id="WP_201933371.1">
    <property type="nucleotide sequence ID" value="NZ_JAERSG010000001.1"/>
</dbReference>
<accession>A0ABS1L4N0</accession>
<gene>
    <name evidence="5" type="ORF">JI751_03405</name>
</gene>
<sequence>MAGETTITVIGNLVDDPELRFTPSGAPVANFRIASTPRTFDRQTNEWKDGDTLFLSCAVWRQAAENVAESLQRGMRVIVQGRLKSRQYETREGEKRTVFEIDVEEVGPSLRSASAKVTKTQRSGGGGGYSGGSGYSGGGGGGQSATGDDPWASPAPSQGGGNQGGWGGQSPSQGGQAGAPSAPPNDPWATPGVNGGNDEPPF</sequence>
<dbReference type="NCBIfam" id="TIGR00621">
    <property type="entry name" value="ssb"/>
    <property type="match status" value="1"/>
</dbReference>